<dbReference type="PROSITE" id="PS51217">
    <property type="entry name" value="UVRD_HELICASE_CTER"/>
    <property type="match status" value="1"/>
</dbReference>
<dbReference type="SUPFAM" id="SSF52540">
    <property type="entry name" value="P-loop containing nucleoside triphosphate hydrolases"/>
    <property type="match status" value="1"/>
</dbReference>
<dbReference type="Proteomes" id="UP000034471">
    <property type="component" value="Unassembled WGS sequence"/>
</dbReference>
<keyword evidence="4 9" id="KW-0067">ATP-binding</keyword>
<dbReference type="Gene3D" id="3.40.50.300">
    <property type="entry name" value="P-loop containing nucleotide triphosphate hydrolases"/>
    <property type="match status" value="3"/>
</dbReference>
<dbReference type="Gene3D" id="1.10.486.10">
    <property type="entry name" value="PCRA, domain 4"/>
    <property type="match status" value="1"/>
</dbReference>
<organism evidence="12 13">
    <name type="scientific">Candidatus Roizmanbacteria bacterium GW2011_GWA2_37_7</name>
    <dbReference type="NCBI Taxonomy" id="1618481"/>
    <lineage>
        <taxon>Bacteria</taxon>
        <taxon>Candidatus Roizmaniibacteriota</taxon>
    </lineage>
</organism>
<evidence type="ECO:0000256" key="3">
    <source>
        <dbReference type="ARBA" id="ARBA00022806"/>
    </source>
</evidence>
<feature type="domain" description="UvrD-like helicase C-terminal" evidence="11">
    <location>
        <begin position="114"/>
        <end position="367"/>
    </location>
</feature>
<dbReference type="InterPro" id="IPR027417">
    <property type="entry name" value="P-loop_NTPase"/>
</dbReference>
<keyword evidence="2 9" id="KW-0378">Hydrolase</keyword>
<dbReference type="InterPro" id="IPR014017">
    <property type="entry name" value="DNA_helicase_UvrD-like_C"/>
</dbReference>
<evidence type="ECO:0000256" key="1">
    <source>
        <dbReference type="ARBA" id="ARBA00022741"/>
    </source>
</evidence>
<dbReference type="PROSITE" id="PS51198">
    <property type="entry name" value="UVRD_HELICASE_ATP_BIND"/>
    <property type="match status" value="1"/>
</dbReference>
<comment type="caution">
    <text evidence="12">The sequence shown here is derived from an EMBL/GenBank/DDBJ whole genome shotgun (WGS) entry which is preliminary data.</text>
</comment>
<dbReference type="GO" id="GO:0000725">
    <property type="term" value="P:recombinational repair"/>
    <property type="evidence" value="ECO:0007669"/>
    <property type="project" value="TreeGrafter"/>
</dbReference>
<dbReference type="PANTHER" id="PTHR11070">
    <property type="entry name" value="UVRD / RECB / PCRA DNA HELICASE FAMILY MEMBER"/>
    <property type="match status" value="1"/>
</dbReference>
<evidence type="ECO:0000256" key="5">
    <source>
        <dbReference type="ARBA" id="ARBA00023235"/>
    </source>
</evidence>
<evidence type="ECO:0000256" key="4">
    <source>
        <dbReference type="ARBA" id="ARBA00022840"/>
    </source>
</evidence>
<feature type="domain" description="UvrD-like helicase ATP-binding" evidence="10">
    <location>
        <begin position="1"/>
        <end position="118"/>
    </location>
</feature>
<evidence type="ECO:0000256" key="7">
    <source>
        <dbReference type="ARBA" id="ARBA00034808"/>
    </source>
</evidence>
<protein>
    <recommendedName>
        <fullName evidence="7">DNA 3'-5' helicase</fullName>
        <ecNumber evidence="7">5.6.2.4</ecNumber>
    </recommendedName>
</protein>
<keyword evidence="1 9" id="KW-0547">Nucleotide-binding</keyword>
<comment type="catalytic activity">
    <reaction evidence="8">
        <text>ATP + H2O = ADP + phosphate + H(+)</text>
        <dbReference type="Rhea" id="RHEA:13065"/>
        <dbReference type="ChEBI" id="CHEBI:15377"/>
        <dbReference type="ChEBI" id="CHEBI:15378"/>
        <dbReference type="ChEBI" id="CHEBI:30616"/>
        <dbReference type="ChEBI" id="CHEBI:43474"/>
        <dbReference type="ChEBI" id="CHEBI:456216"/>
        <dbReference type="EC" id="5.6.2.4"/>
    </reaction>
</comment>
<evidence type="ECO:0000256" key="9">
    <source>
        <dbReference type="PROSITE-ProRule" id="PRU00560"/>
    </source>
</evidence>
<keyword evidence="3 9" id="KW-0347">Helicase</keyword>
<evidence type="ECO:0000259" key="11">
    <source>
        <dbReference type="PROSITE" id="PS51217"/>
    </source>
</evidence>
<dbReference type="STRING" id="1618481.US54_C0001G0055"/>
<dbReference type="AlphaFoldDB" id="A0A0G0HK39"/>
<dbReference type="PANTHER" id="PTHR11070:SF2">
    <property type="entry name" value="ATP-DEPENDENT DNA HELICASE SRS2"/>
    <property type="match status" value="1"/>
</dbReference>
<evidence type="ECO:0000256" key="6">
    <source>
        <dbReference type="ARBA" id="ARBA00034617"/>
    </source>
</evidence>
<dbReference type="Pfam" id="PF13361">
    <property type="entry name" value="UvrD_C"/>
    <property type="match status" value="1"/>
</dbReference>
<dbReference type="GO" id="GO:0016887">
    <property type="term" value="F:ATP hydrolysis activity"/>
    <property type="evidence" value="ECO:0007669"/>
    <property type="project" value="RHEA"/>
</dbReference>
<evidence type="ECO:0000256" key="8">
    <source>
        <dbReference type="ARBA" id="ARBA00048988"/>
    </source>
</evidence>
<sequence>MKIDVVEKQENKKANVHNQFTYDELIQKTRELLNAKEPKINKWRSRFSHILIDEFQDTNVMQFEIVKNLLHTENLYVIGDPYQSIYGFRGADPSIFQIICVDFQNVSEITLTQNYRSGQNIIDVSHNLFPSSKRLLSMIDSQGAVQYIITQNEKTESRWILKDIQNHIGGADLLQASDNRSNDQNYRFSDFAVIFRTHHIGRILEGYFCKESIPYQMIGGDSLFERPHIYAITSAMKTLLKEGDTKAKVSNIIRMIVENKTIETMIKHSEQKQTDVQHFVSMMCQFDRYEDGLFQAIQHITYLEEHEYYDYQADKVTLLTMHAAKGLEFAHVYIAGFEEGMIPLIRGDIDSEEEKRLLYVAMTRAKKTLSLIRPKYRFGKNTQETRFCRMLAKNPAFQKKIDKEIVAGEKRRKKWFDKKSQMKMF</sequence>
<evidence type="ECO:0000313" key="12">
    <source>
        <dbReference type="EMBL" id="KKQ38930.1"/>
    </source>
</evidence>
<dbReference type="EC" id="5.6.2.4" evidence="7"/>
<dbReference type="Pfam" id="PF00580">
    <property type="entry name" value="UvrD-helicase"/>
    <property type="match status" value="1"/>
</dbReference>
<dbReference type="InterPro" id="IPR000212">
    <property type="entry name" value="DNA_helicase_UvrD/REP"/>
</dbReference>
<name>A0A0G0HK39_9BACT</name>
<reference evidence="12 13" key="1">
    <citation type="journal article" date="2015" name="Nature">
        <title>rRNA introns, odd ribosomes, and small enigmatic genomes across a large radiation of phyla.</title>
        <authorList>
            <person name="Brown C.T."/>
            <person name="Hug L.A."/>
            <person name="Thomas B.C."/>
            <person name="Sharon I."/>
            <person name="Castelle C.J."/>
            <person name="Singh A."/>
            <person name="Wilkins M.J."/>
            <person name="Williams K.H."/>
            <person name="Banfield J.F."/>
        </authorList>
    </citation>
    <scope>NUCLEOTIDE SEQUENCE [LARGE SCALE GENOMIC DNA]</scope>
</reference>
<keyword evidence="5" id="KW-0413">Isomerase</keyword>
<gene>
    <name evidence="12" type="ORF">US54_C0001G0055</name>
</gene>
<dbReference type="InterPro" id="IPR014016">
    <property type="entry name" value="UvrD-like_ATP-bd"/>
</dbReference>
<dbReference type="EMBL" id="LBTJ01000001">
    <property type="protein sequence ID" value="KKQ38930.1"/>
    <property type="molecule type" value="Genomic_DNA"/>
</dbReference>
<evidence type="ECO:0000256" key="2">
    <source>
        <dbReference type="ARBA" id="ARBA00022801"/>
    </source>
</evidence>
<dbReference type="GO" id="GO:0043138">
    <property type="term" value="F:3'-5' DNA helicase activity"/>
    <property type="evidence" value="ECO:0007669"/>
    <property type="project" value="UniProtKB-EC"/>
</dbReference>
<evidence type="ECO:0000259" key="10">
    <source>
        <dbReference type="PROSITE" id="PS51198"/>
    </source>
</evidence>
<comment type="caution">
    <text evidence="9">Lacks conserved residue(s) required for the propagation of feature annotation.</text>
</comment>
<proteinExistence type="predicted"/>
<comment type="catalytic activity">
    <reaction evidence="6">
        <text>Couples ATP hydrolysis with the unwinding of duplex DNA by translocating in the 3'-5' direction.</text>
        <dbReference type="EC" id="5.6.2.4"/>
    </reaction>
</comment>
<dbReference type="GO" id="GO:0005524">
    <property type="term" value="F:ATP binding"/>
    <property type="evidence" value="ECO:0007669"/>
    <property type="project" value="UniProtKB-UniRule"/>
</dbReference>
<accession>A0A0G0HK39</accession>
<dbReference type="GO" id="GO:0003677">
    <property type="term" value="F:DNA binding"/>
    <property type="evidence" value="ECO:0007669"/>
    <property type="project" value="InterPro"/>
</dbReference>
<evidence type="ECO:0000313" key="13">
    <source>
        <dbReference type="Proteomes" id="UP000034471"/>
    </source>
</evidence>